<dbReference type="eggNOG" id="KOG2177">
    <property type="taxonomic scope" value="Eukaryota"/>
</dbReference>
<organism evidence="7">
    <name type="scientific">Naegleria gruberi</name>
    <name type="common">Amoeba</name>
    <dbReference type="NCBI Taxonomy" id="5762"/>
    <lineage>
        <taxon>Eukaryota</taxon>
        <taxon>Discoba</taxon>
        <taxon>Heterolobosea</taxon>
        <taxon>Tetramitia</taxon>
        <taxon>Eutetramitia</taxon>
        <taxon>Vahlkampfiidae</taxon>
        <taxon>Naegleria</taxon>
    </lineage>
</organism>
<feature type="non-terminal residue" evidence="6">
    <location>
        <position position="340"/>
    </location>
</feature>
<dbReference type="VEuPathDB" id="AmoebaDB:NAEGRDRAFT_77151"/>
<evidence type="ECO:0000256" key="2">
    <source>
        <dbReference type="ARBA" id="ARBA00022737"/>
    </source>
</evidence>
<dbReference type="SUPFAM" id="SSF101898">
    <property type="entry name" value="NHL repeat"/>
    <property type="match status" value="1"/>
</dbReference>
<dbReference type="Gene3D" id="2.10.25.10">
    <property type="entry name" value="Laminin"/>
    <property type="match status" value="2"/>
</dbReference>
<feature type="disulfide bond" evidence="4">
    <location>
        <begin position="273"/>
        <end position="282"/>
    </location>
</feature>
<dbReference type="RefSeq" id="XP_002667938.1">
    <property type="nucleotide sequence ID" value="XM_002667892.1"/>
</dbReference>
<protein>
    <submittedName>
        <fullName evidence="6">Predicted protein</fullName>
    </submittedName>
</protein>
<feature type="disulfide bond" evidence="4">
    <location>
        <begin position="195"/>
        <end position="204"/>
    </location>
</feature>
<dbReference type="EMBL" id="GG739604">
    <property type="protein sequence ID" value="EFC35194.1"/>
    <property type="molecule type" value="Genomic_DNA"/>
</dbReference>
<dbReference type="InterPro" id="IPR001258">
    <property type="entry name" value="NHL_repeat"/>
</dbReference>
<keyword evidence="3 4" id="KW-1015">Disulfide bond</keyword>
<dbReference type="InParanoid" id="D2W6V8"/>
<dbReference type="OrthoDB" id="6130531at2759"/>
<dbReference type="Pfam" id="PF01436">
    <property type="entry name" value="NHL"/>
    <property type="match status" value="1"/>
</dbReference>
<dbReference type="InterPro" id="IPR011042">
    <property type="entry name" value="6-blade_b-propeller_TolB-like"/>
</dbReference>
<feature type="domain" description="EGF-like" evidence="5">
    <location>
        <begin position="244"/>
        <end position="283"/>
    </location>
</feature>
<dbReference type="InterPro" id="IPR051216">
    <property type="entry name" value="Teneurin"/>
</dbReference>
<evidence type="ECO:0000259" key="5">
    <source>
        <dbReference type="PROSITE" id="PS50026"/>
    </source>
</evidence>
<dbReference type="InterPro" id="IPR013111">
    <property type="entry name" value="EGF_extracell"/>
</dbReference>
<dbReference type="eggNOG" id="KOG1225">
    <property type="taxonomic scope" value="Eukaryota"/>
</dbReference>
<keyword evidence="7" id="KW-1185">Reference proteome</keyword>
<evidence type="ECO:0000256" key="1">
    <source>
        <dbReference type="ARBA" id="ARBA00022536"/>
    </source>
</evidence>
<keyword evidence="2" id="KW-0677">Repeat</keyword>
<sequence length="340" mass="34848">GTIVTFAGNGQSGHIGDGGQAISAALSQAYGVRVVNDEVYISDSNNFKVRKIDVSGVITTIAGTGAGPFNGDNILATAANLNHPTDVAFLSNGEMLIADTDNNRVRMVLTNGTIVSIAGNGTASFSDGRIATSRGLSLPTGILVVSDVEIYIADAKNGRIRLLSTKQTVCYDVDASENSACNGNGLCFDTDTCVCQQGWSGANCNITSCSGVSSNDNSVCSGHGSCVNTETCVCKQGWYSANCNVTSCFGVASNDSSVCGGHGSCLSLDQCSCTGLWTGSNCNVTSGNSNNEAATYIYGISTFAGGNGEFVDPQKIARLSNGDLIVSDATGHAIKKISKI</sequence>
<dbReference type="Pfam" id="PF07974">
    <property type="entry name" value="EGF_2"/>
    <property type="match status" value="1"/>
</dbReference>
<evidence type="ECO:0000256" key="3">
    <source>
        <dbReference type="ARBA" id="ARBA00023157"/>
    </source>
</evidence>
<dbReference type="PROSITE" id="PS01186">
    <property type="entry name" value="EGF_2"/>
    <property type="match status" value="1"/>
</dbReference>
<proteinExistence type="predicted"/>
<evidence type="ECO:0000256" key="4">
    <source>
        <dbReference type="PROSITE-ProRule" id="PRU00076"/>
    </source>
</evidence>
<dbReference type="Proteomes" id="UP000006671">
    <property type="component" value="Unassembled WGS sequence"/>
</dbReference>
<dbReference type="PANTHER" id="PTHR11219">
    <property type="entry name" value="TENEURIN AND N-ACETYLGLUCOSAMINE-1-PHOSPHODIESTER ALPHA-N-ACETYLGLUCOSAMINIDASE"/>
    <property type="match status" value="1"/>
</dbReference>
<dbReference type="SMART" id="SM00181">
    <property type="entry name" value="EGF"/>
    <property type="match status" value="3"/>
</dbReference>
<dbReference type="InterPro" id="IPR000742">
    <property type="entry name" value="EGF"/>
</dbReference>
<name>D2W6V8_NAEGR</name>
<dbReference type="KEGG" id="ngr:NAEGRDRAFT_77151"/>
<feature type="domain" description="EGF-like" evidence="5">
    <location>
        <begin position="172"/>
        <end position="205"/>
    </location>
</feature>
<dbReference type="AlphaFoldDB" id="D2W6V8"/>
<accession>D2W6V8</accession>
<gene>
    <name evidence="6" type="ORF">NAEGRDRAFT_77151</name>
</gene>
<evidence type="ECO:0000313" key="7">
    <source>
        <dbReference type="Proteomes" id="UP000006671"/>
    </source>
</evidence>
<dbReference type="PANTHER" id="PTHR11219:SF69">
    <property type="entry name" value="TENEURIN-A"/>
    <property type="match status" value="1"/>
</dbReference>
<dbReference type="PROSITE" id="PS50026">
    <property type="entry name" value="EGF_3"/>
    <property type="match status" value="2"/>
</dbReference>
<feature type="non-terminal residue" evidence="6">
    <location>
        <position position="1"/>
    </location>
</feature>
<dbReference type="Gene3D" id="2.120.10.30">
    <property type="entry name" value="TolB, C-terminal domain"/>
    <property type="match status" value="2"/>
</dbReference>
<dbReference type="GeneID" id="8847774"/>
<dbReference type="Pfam" id="PF23106">
    <property type="entry name" value="EGF_Teneurin"/>
    <property type="match status" value="1"/>
</dbReference>
<keyword evidence="1 4" id="KW-0245">EGF-like domain</keyword>
<dbReference type="PROSITE" id="PS00022">
    <property type="entry name" value="EGF_1"/>
    <property type="match status" value="2"/>
</dbReference>
<reference evidence="6 7" key="1">
    <citation type="journal article" date="2010" name="Cell">
        <title>The genome of Naegleria gruberi illuminates early eukaryotic versatility.</title>
        <authorList>
            <person name="Fritz-Laylin L.K."/>
            <person name="Prochnik S.E."/>
            <person name="Ginger M.L."/>
            <person name="Dacks J.B."/>
            <person name="Carpenter M.L."/>
            <person name="Field M.C."/>
            <person name="Kuo A."/>
            <person name="Paredez A."/>
            <person name="Chapman J."/>
            <person name="Pham J."/>
            <person name="Shu S."/>
            <person name="Neupane R."/>
            <person name="Cipriano M."/>
            <person name="Mancuso J."/>
            <person name="Tu H."/>
            <person name="Salamov A."/>
            <person name="Lindquist E."/>
            <person name="Shapiro H."/>
            <person name="Lucas S."/>
            <person name="Grigoriev I.V."/>
            <person name="Cande W.Z."/>
            <person name="Fulton C."/>
            <person name="Rokhsar D.S."/>
            <person name="Dawson S.C."/>
        </authorList>
    </citation>
    <scope>NUCLEOTIDE SEQUENCE [LARGE SCALE GENOMIC DNA]</scope>
    <source>
        <strain evidence="6 7">NEG-M</strain>
    </source>
</reference>
<evidence type="ECO:0000313" key="6">
    <source>
        <dbReference type="EMBL" id="EFC35194.1"/>
    </source>
</evidence>
<comment type="caution">
    <text evidence="4">Lacks conserved residue(s) required for the propagation of feature annotation.</text>
</comment>